<sequence length="141" mass="15452">MTDLLVSGAIQARHNWNRWVVDCGNCPSALTVPPGTPHTQCWDCGFLIGPIVWPRDPDGIVAILSYRPDPNTRNWDPGETMEDLLAQNAEAGDIPAEWLELKNTHGQLVVMDVVDGFMTGGVLMERRALLAGDRPQHVIGA</sequence>
<evidence type="ECO:0000313" key="2">
    <source>
        <dbReference type="Proteomes" id="UP000598174"/>
    </source>
</evidence>
<name>A0A919JA28_9ACTN</name>
<reference evidence="1" key="1">
    <citation type="submission" date="2021-01" db="EMBL/GenBank/DDBJ databases">
        <title>Whole genome shotgun sequence of Actinoplanes ferrugineus NBRC 15555.</title>
        <authorList>
            <person name="Komaki H."/>
            <person name="Tamura T."/>
        </authorList>
    </citation>
    <scope>NUCLEOTIDE SEQUENCE</scope>
    <source>
        <strain evidence="1">NBRC 15555</strain>
    </source>
</reference>
<organism evidence="1 2">
    <name type="scientific">Paractinoplanes ferrugineus</name>
    <dbReference type="NCBI Taxonomy" id="113564"/>
    <lineage>
        <taxon>Bacteria</taxon>
        <taxon>Bacillati</taxon>
        <taxon>Actinomycetota</taxon>
        <taxon>Actinomycetes</taxon>
        <taxon>Micromonosporales</taxon>
        <taxon>Micromonosporaceae</taxon>
        <taxon>Paractinoplanes</taxon>
    </lineage>
</organism>
<comment type="caution">
    <text evidence="1">The sequence shown here is derived from an EMBL/GenBank/DDBJ whole genome shotgun (WGS) entry which is preliminary data.</text>
</comment>
<keyword evidence="2" id="KW-1185">Reference proteome</keyword>
<evidence type="ECO:0000313" key="1">
    <source>
        <dbReference type="EMBL" id="GIE16289.1"/>
    </source>
</evidence>
<proteinExistence type="predicted"/>
<dbReference type="EMBL" id="BOMM01000081">
    <property type="protein sequence ID" value="GIE16289.1"/>
    <property type="molecule type" value="Genomic_DNA"/>
</dbReference>
<dbReference type="AlphaFoldDB" id="A0A919JA28"/>
<dbReference type="Proteomes" id="UP000598174">
    <property type="component" value="Unassembled WGS sequence"/>
</dbReference>
<dbReference type="RefSeq" id="WP_203822630.1">
    <property type="nucleotide sequence ID" value="NZ_BAAABP010000005.1"/>
</dbReference>
<protein>
    <submittedName>
        <fullName evidence="1">Uncharacterized protein</fullName>
    </submittedName>
</protein>
<gene>
    <name evidence="1" type="ORF">Afe05nite_81290</name>
</gene>
<accession>A0A919JA28</accession>